<feature type="region of interest" description="Disordered" evidence="2">
    <location>
        <begin position="328"/>
        <end position="347"/>
    </location>
</feature>
<reference evidence="4 5" key="1">
    <citation type="journal article" date="2012" name="MBio">
        <title>Comparative genome analysis of three eukaryotic parasites with differing abilities to transform leukocytes reveals key mediators of Theileria-induced leukocyte transformation.</title>
        <authorList>
            <person name="Hayashida K."/>
            <person name="Hara Y."/>
            <person name="Abe T."/>
            <person name="Yamasaki C."/>
            <person name="Toyoda A."/>
            <person name="Kosuge T."/>
            <person name="Suzuki Y."/>
            <person name="Sato Y."/>
            <person name="Kawashima S."/>
            <person name="Katayama T."/>
            <person name="Wakaguri H."/>
            <person name="Inoue N."/>
            <person name="Homma K."/>
            <person name="Tada-Umezaki M."/>
            <person name="Yagi Y."/>
            <person name="Fujii Y."/>
            <person name="Habara T."/>
            <person name="Kanehisa M."/>
            <person name="Watanabe H."/>
            <person name="Ito K."/>
            <person name="Gojobori T."/>
            <person name="Sugawara H."/>
            <person name="Imanishi T."/>
            <person name="Weir W."/>
            <person name="Gardner M."/>
            <person name="Pain A."/>
            <person name="Shiels B."/>
            <person name="Hattori M."/>
            <person name="Nene V."/>
            <person name="Sugimoto C."/>
        </authorList>
    </citation>
    <scope>NUCLEOTIDE SEQUENCE [LARGE SCALE GENOMIC DNA]</scope>
    <source>
        <strain evidence="4 5">Shintoku</strain>
    </source>
</reference>
<dbReference type="InterPro" id="IPR013865">
    <property type="entry name" value="FAM32A"/>
</dbReference>
<gene>
    <name evidence="4" type="ORF">TOT_030000062</name>
</gene>
<dbReference type="Proteomes" id="UP000003786">
    <property type="component" value="Chromosome 3"/>
</dbReference>
<accession>J4D8I3</accession>
<feature type="domain" description="G patch" evidence="3">
    <location>
        <begin position="215"/>
        <end position="252"/>
    </location>
</feature>
<dbReference type="InterPro" id="IPR011666">
    <property type="entry name" value="DUF1604"/>
</dbReference>
<evidence type="ECO:0000256" key="1">
    <source>
        <dbReference type="SAM" id="Coils"/>
    </source>
</evidence>
<evidence type="ECO:0000256" key="2">
    <source>
        <dbReference type="SAM" id="MobiDB-lite"/>
    </source>
</evidence>
<organism evidence="4 5">
    <name type="scientific">Theileria orientalis strain Shintoku</name>
    <dbReference type="NCBI Taxonomy" id="869250"/>
    <lineage>
        <taxon>Eukaryota</taxon>
        <taxon>Sar</taxon>
        <taxon>Alveolata</taxon>
        <taxon>Apicomplexa</taxon>
        <taxon>Aconoidasida</taxon>
        <taxon>Piroplasmida</taxon>
        <taxon>Theileriidae</taxon>
        <taxon>Theileria</taxon>
    </lineage>
</organism>
<evidence type="ECO:0000313" key="5">
    <source>
        <dbReference type="Proteomes" id="UP000003786"/>
    </source>
</evidence>
<dbReference type="EMBL" id="AP011948">
    <property type="protein sequence ID" value="BAM40800.1"/>
    <property type="molecule type" value="Genomic_DNA"/>
</dbReference>
<dbReference type="eggNOG" id="ENOG502TNEB">
    <property type="taxonomic scope" value="Eukaryota"/>
</dbReference>
<dbReference type="Pfam" id="PF07713">
    <property type="entry name" value="DUF1604"/>
    <property type="match status" value="1"/>
</dbReference>
<dbReference type="AlphaFoldDB" id="J4D8I3"/>
<evidence type="ECO:0000259" key="3">
    <source>
        <dbReference type="Pfam" id="PF07713"/>
    </source>
</evidence>
<dbReference type="GO" id="GO:0006397">
    <property type="term" value="P:mRNA processing"/>
    <property type="evidence" value="ECO:0007669"/>
    <property type="project" value="InterPro"/>
</dbReference>
<dbReference type="KEGG" id="tot:TOT_030000062"/>
<feature type="compositionally biased region" description="Polar residues" evidence="2">
    <location>
        <begin position="336"/>
        <end position="345"/>
    </location>
</feature>
<dbReference type="STRING" id="869250.J4D8I3"/>
<keyword evidence="1" id="KW-0175">Coiled coil</keyword>
<protein>
    <recommendedName>
        <fullName evidence="3">G patch domain-containing protein</fullName>
    </recommendedName>
</protein>
<name>J4D8I3_THEOR</name>
<dbReference type="OMA" id="KFRIRTK"/>
<proteinExistence type="predicted"/>
<dbReference type="OrthoDB" id="361858at2759"/>
<feature type="coiled-coil region" evidence="1">
    <location>
        <begin position="109"/>
        <end position="144"/>
    </location>
</feature>
<dbReference type="VEuPathDB" id="PiroplasmaDB:TOT_030000062"/>
<evidence type="ECO:0000313" key="4">
    <source>
        <dbReference type="EMBL" id="BAM40800.1"/>
    </source>
</evidence>
<dbReference type="Pfam" id="PF08555">
    <property type="entry name" value="FAM32A"/>
    <property type="match status" value="1"/>
</dbReference>
<dbReference type="RefSeq" id="XP_009691101.1">
    <property type="nucleotide sequence ID" value="XM_009692806.1"/>
</dbReference>
<sequence length="528" mass="61443">MKEIDKTYDRVVGGGLKLKGKVITKSKRNNKVLKPEELPTNSVDSSVAQESKDYVTIPIDNDYKKESSDDSEALYGRNPGQAKADILKERIDRVKNNPNLTSSEKTFKIAQIKRTYQRIENSLKESHREKIEKFNSKLSKLSEHLCKLFINSCQHTILKMSESTFLGTPLTKYDVDDFEINVKNKRARSYLESKELKNKQNREYINRNKIKTLYTVDTEEGWTPSDFKSSRTKRASYNFQTVSTFTDQDDSDIISLKVLNNLNLKKREIEIGRIIKLILNNEGFLKTVIGPQLPPKDKVTSLRDPSDLRGIGFKDVIKEEIEAELNAIEDSKESTSNRNNKQTGVKSRKRGTRLKWVSYDKDKEVFPKIEMDLGVKKEEFKKYHEFDRDVDLNEIKECYKSYYDYIVKPLENIREETVEDLLEKYTKMPEFTKSEASYTTLGGDSLQYEDSKSAKLQTEKYKNNFKGRTVLKYEYSKELLSKFKIKAQFRESEEIKTTKQTEESQGEGKQLVELPREIFANIFKTLNK</sequence>
<keyword evidence="5" id="KW-1185">Reference proteome</keyword>
<dbReference type="GeneID" id="20715268"/>